<dbReference type="AlphaFoldDB" id="A0A424YIW3"/>
<evidence type="ECO:0000313" key="2">
    <source>
        <dbReference type="Proteomes" id="UP000285138"/>
    </source>
</evidence>
<protein>
    <submittedName>
        <fullName evidence="1">Uncharacterized protein</fullName>
    </submittedName>
</protein>
<comment type="caution">
    <text evidence="1">The sequence shown here is derived from an EMBL/GenBank/DDBJ whole genome shotgun (WGS) entry which is preliminary data.</text>
</comment>
<evidence type="ECO:0000313" key="1">
    <source>
        <dbReference type="EMBL" id="RQD78415.1"/>
    </source>
</evidence>
<dbReference type="EMBL" id="QZAA01000020">
    <property type="protein sequence ID" value="RQD78415.1"/>
    <property type="molecule type" value="Genomic_DNA"/>
</dbReference>
<proteinExistence type="predicted"/>
<accession>A0A424YIW3</accession>
<sequence length="71" mass="8174">MVKRKGRIPPERMDKFTYEAGDLEIEHSLCSYCLHAVGENPEDCAVFGVKTHTYEDDVPCHGFELELEEEE</sequence>
<gene>
    <name evidence="1" type="ORF">D5R97_00400</name>
</gene>
<dbReference type="Proteomes" id="UP000285138">
    <property type="component" value="Unassembled WGS sequence"/>
</dbReference>
<reference evidence="1 2" key="1">
    <citation type="submission" date="2018-08" db="EMBL/GenBank/DDBJ databases">
        <title>The metabolism and importance of syntrophic acetate oxidation coupled to methane or sulfide production in haloalkaline environments.</title>
        <authorList>
            <person name="Timmers P.H.A."/>
            <person name="Vavourakis C.D."/>
            <person name="Sorokin D.Y."/>
            <person name="Sinninghe Damste J.S."/>
            <person name="Muyzer G."/>
            <person name="Stams A.J.M."/>
            <person name="Plugge C.M."/>
        </authorList>
    </citation>
    <scope>NUCLEOTIDE SEQUENCE [LARGE SCALE GENOMIC DNA]</scope>
    <source>
        <strain evidence="1">MSAO_Bac1</strain>
    </source>
</reference>
<name>A0A424YIW3_9FIRM</name>
<organism evidence="1 2">
    <name type="scientific">Candidatus Syntrophonatronum acetioxidans</name>
    <dbReference type="NCBI Taxonomy" id="1795816"/>
    <lineage>
        <taxon>Bacteria</taxon>
        <taxon>Bacillati</taxon>
        <taxon>Bacillota</taxon>
        <taxon>Clostridia</taxon>
        <taxon>Eubacteriales</taxon>
        <taxon>Syntrophomonadaceae</taxon>
        <taxon>Candidatus Syntrophonatronum</taxon>
    </lineage>
</organism>